<comment type="caution">
    <text evidence="2">The sequence shown here is derived from an EMBL/GenBank/DDBJ whole genome shotgun (WGS) entry which is preliminary data.</text>
</comment>
<dbReference type="SUPFAM" id="SSF47413">
    <property type="entry name" value="lambda repressor-like DNA-binding domains"/>
    <property type="match status" value="1"/>
</dbReference>
<proteinExistence type="predicted"/>
<dbReference type="CDD" id="cd00093">
    <property type="entry name" value="HTH_XRE"/>
    <property type="match status" value="1"/>
</dbReference>
<dbReference type="Gene3D" id="1.10.260.40">
    <property type="entry name" value="lambda repressor-like DNA-binding domains"/>
    <property type="match status" value="1"/>
</dbReference>
<name>A0A419SNF1_9BACL</name>
<dbReference type="GO" id="GO:0003677">
    <property type="term" value="F:DNA binding"/>
    <property type="evidence" value="ECO:0007669"/>
    <property type="project" value="InterPro"/>
</dbReference>
<evidence type="ECO:0000313" key="2">
    <source>
        <dbReference type="EMBL" id="RKD25816.1"/>
    </source>
</evidence>
<evidence type="ECO:0000259" key="1">
    <source>
        <dbReference type="PROSITE" id="PS50943"/>
    </source>
</evidence>
<dbReference type="PROSITE" id="PS50943">
    <property type="entry name" value="HTH_CROC1"/>
    <property type="match status" value="1"/>
</dbReference>
<sequence>MSHHEKCTIAYVVKSLRLRQHYTRQQLSTLARVSIRSIEEIESGRRTSPRLQTLTYILVVLCEGKAVKADLTEWELLRALIESILKVSTYITYGRWELS</sequence>
<organism evidence="2 3">
    <name type="scientific">Ammoniphilus oxalaticus</name>
    <dbReference type="NCBI Taxonomy" id="66863"/>
    <lineage>
        <taxon>Bacteria</taxon>
        <taxon>Bacillati</taxon>
        <taxon>Bacillota</taxon>
        <taxon>Bacilli</taxon>
        <taxon>Bacillales</taxon>
        <taxon>Paenibacillaceae</taxon>
        <taxon>Aneurinibacillus group</taxon>
        <taxon>Ammoniphilus</taxon>
    </lineage>
</organism>
<reference evidence="2 3" key="1">
    <citation type="submission" date="2016-08" db="EMBL/GenBank/DDBJ databases">
        <title>Novel Firmicute Genomes.</title>
        <authorList>
            <person name="Poppleton D.I."/>
            <person name="Gribaldo S."/>
        </authorList>
    </citation>
    <scope>NUCLEOTIDE SEQUENCE [LARGE SCALE GENOMIC DNA]</scope>
    <source>
        <strain evidence="2 3">RAOx-1</strain>
    </source>
</reference>
<dbReference type="InterPro" id="IPR010982">
    <property type="entry name" value="Lambda_DNA-bd_dom_sf"/>
</dbReference>
<dbReference type="Pfam" id="PF01381">
    <property type="entry name" value="HTH_3"/>
    <property type="match status" value="1"/>
</dbReference>
<keyword evidence="3" id="KW-1185">Reference proteome</keyword>
<dbReference type="EMBL" id="MCHY01000006">
    <property type="protein sequence ID" value="RKD25816.1"/>
    <property type="molecule type" value="Genomic_DNA"/>
</dbReference>
<feature type="domain" description="HTH cro/C1-type" evidence="1">
    <location>
        <begin position="13"/>
        <end position="54"/>
    </location>
</feature>
<dbReference type="AlphaFoldDB" id="A0A419SNF1"/>
<protein>
    <recommendedName>
        <fullName evidence="1">HTH cro/C1-type domain-containing protein</fullName>
    </recommendedName>
</protein>
<dbReference type="SMART" id="SM00530">
    <property type="entry name" value="HTH_XRE"/>
    <property type="match status" value="1"/>
</dbReference>
<gene>
    <name evidence="2" type="ORF">BEP19_02440</name>
</gene>
<dbReference type="InterPro" id="IPR001387">
    <property type="entry name" value="Cro/C1-type_HTH"/>
</dbReference>
<dbReference type="Proteomes" id="UP000284219">
    <property type="component" value="Unassembled WGS sequence"/>
</dbReference>
<accession>A0A419SNF1</accession>
<dbReference type="RefSeq" id="WP_170145246.1">
    <property type="nucleotide sequence ID" value="NZ_MCHY01000006.1"/>
</dbReference>
<evidence type="ECO:0000313" key="3">
    <source>
        <dbReference type="Proteomes" id="UP000284219"/>
    </source>
</evidence>